<dbReference type="EMBL" id="RRCN01000001">
    <property type="protein sequence ID" value="RRJ62761.1"/>
    <property type="molecule type" value="Genomic_DNA"/>
</dbReference>
<protein>
    <submittedName>
        <fullName evidence="1">Uncharacterized protein</fullName>
    </submittedName>
</protein>
<comment type="caution">
    <text evidence="1">The sequence shown here is derived from an EMBL/GenBank/DDBJ whole genome shotgun (WGS) entry which is preliminary data.</text>
</comment>
<name>A0A3P3TXA3_9BACL</name>
<dbReference type="AlphaFoldDB" id="A0A3P3TXA3"/>
<dbReference type="Proteomes" id="UP000267017">
    <property type="component" value="Unassembled WGS sequence"/>
</dbReference>
<dbReference type="RefSeq" id="WP_128630647.1">
    <property type="nucleotide sequence ID" value="NZ_RRCN01000001.1"/>
</dbReference>
<evidence type="ECO:0000313" key="1">
    <source>
        <dbReference type="EMBL" id="RRJ62761.1"/>
    </source>
</evidence>
<evidence type="ECO:0000313" key="2">
    <source>
        <dbReference type="Proteomes" id="UP000267017"/>
    </source>
</evidence>
<gene>
    <name evidence="1" type="ORF">EHV15_07265</name>
</gene>
<accession>A0A3P3TXA3</accession>
<sequence length="76" mass="8635">MKKVRQINLGLIKVNSIDYISQLSIGGVNQKQSLLNAMKISQLIRQQADRSVAFHSVMNIDDRDLFDSPTRMSDEN</sequence>
<keyword evidence="2" id="KW-1185">Reference proteome</keyword>
<reference evidence="1 2" key="1">
    <citation type="submission" date="2018-11" db="EMBL/GenBank/DDBJ databases">
        <title>Genome sequencing of Paenibacillus sp. KCOM 3021 (= ChDC PVNT-B20).</title>
        <authorList>
            <person name="Kook J.-K."/>
            <person name="Park S.-N."/>
            <person name="Lim Y.K."/>
        </authorList>
    </citation>
    <scope>NUCLEOTIDE SEQUENCE [LARGE SCALE GENOMIC DNA]</scope>
    <source>
        <strain evidence="1 2">KCOM 3021</strain>
    </source>
</reference>
<proteinExistence type="predicted"/>
<organism evidence="1 2">
    <name type="scientific">Paenibacillus oralis</name>
    <dbReference type="NCBI Taxonomy" id="2490856"/>
    <lineage>
        <taxon>Bacteria</taxon>
        <taxon>Bacillati</taxon>
        <taxon>Bacillota</taxon>
        <taxon>Bacilli</taxon>
        <taxon>Bacillales</taxon>
        <taxon>Paenibacillaceae</taxon>
        <taxon>Paenibacillus</taxon>
    </lineage>
</organism>